<evidence type="ECO:0000313" key="1">
    <source>
        <dbReference type="EMBL" id="MFD2263489.1"/>
    </source>
</evidence>
<dbReference type="RefSeq" id="WP_379876501.1">
    <property type="nucleotide sequence ID" value="NZ_JBHUIP010000011.1"/>
</dbReference>
<keyword evidence="2" id="KW-1185">Reference proteome</keyword>
<reference evidence="2" key="1">
    <citation type="journal article" date="2019" name="Int. J. Syst. Evol. Microbiol.">
        <title>The Global Catalogue of Microorganisms (GCM) 10K type strain sequencing project: providing services to taxonomists for standard genome sequencing and annotation.</title>
        <authorList>
            <consortium name="The Broad Institute Genomics Platform"/>
            <consortium name="The Broad Institute Genome Sequencing Center for Infectious Disease"/>
            <person name="Wu L."/>
            <person name="Ma J."/>
        </authorList>
    </citation>
    <scope>NUCLEOTIDE SEQUENCE [LARGE SCALE GENOMIC DNA]</scope>
    <source>
        <strain evidence="2">CGMCC 1.19062</strain>
    </source>
</reference>
<accession>A0ABW5DUK0</accession>
<sequence>MPLRWTIEAFEKLDAYDDFMADSSPEKSFREIPNGAFFSISLFDGETLLLSSWVNLGPFLESLLLSLQEINNHGSLEFDLEDYELLVSRESDQVFLNIVDRGRQVRFPMSVADYNGAVIRLMNDIVKLAKDHEVDALGLIFSGSGLKIG</sequence>
<gene>
    <name evidence="1" type="ORF">ACFSM5_11365</name>
</gene>
<dbReference type="EMBL" id="JBHUIP010000011">
    <property type="protein sequence ID" value="MFD2263489.1"/>
    <property type="molecule type" value="Genomic_DNA"/>
</dbReference>
<protein>
    <submittedName>
        <fullName evidence="1">Uncharacterized protein</fullName>
    </submittedName>
</protein>
<organism evidence="1 2">
    <name type="scientific">Lacibacterium aquatile</name>
    <dbReference type="NCBI Taxonomy" id="1168082"/>
    <lineage>
        <taxon>Bacteria</taxon>
        <taxon>Pseudomonadati</taxon>
        <taxon>Pseudomonadota</taxon>
        <taxon>Alphaproteobacteria</taxon>
        <taxon>Rhodospirillales</taxon>
        <taxon>Rhodospirillaceae</taxon>
    </lineage>
</organism>
<proteinExistence type="predicted"/>
<evidence type="ECO:0000313" key="2">
    <source>
        <dbReference type="Proteomes" id="UP001597295"/>
    </source>
</evidence>
<name>A0ABW5DUK0_9PROT</name>
<dbReference type="Proteomes" id="UP001597295">
    <property type="component" value="Unassembled WGS sequence"/>
</dbReference>
<comment type="caution">
    <text evidence="1">The sequence shown here is derived from an EMBL/GenBank/DDBJ whole genome shotgun (WGS) entry which is preliminary data.</text>
</comment>